<feature type="transmembrane region" description="Helical" evidence="6">
    <location>
        <begin position="49"/>
        <end position="69"/>
    </location>
</feature>
<evidence type="ECO:0000256" key="1">
    <source>
        <dbReference type="ARBA" id="ARBA00004141"/>
    </source>
</evidence>
<dbReference type="PANTHER" id="PTHR43701">
    <property type="entry name" value="MEMBRANE TRANSPORTER PROTEIN MJ0441-RELATED"/>
    <property type="match status" value="1"/>
</dbReference>
<feature type="transmembrane region" description="Helical" evidence="6">
    <location>
        <begin position="205"/>
        <end position="223"/>
    </location>
</feature>
<feature type="transmembrane region" description="Helical" evidence="6">
    <location>
        <begin position="235"/>
        <end position="253"/>
    </location>
</feature>
<keyword evidence="4 6" id="KW-1133">Transmembrane helix</keyword>
<dbReference type="Proteomes" id="UP000658382">
    <property type="component" value="Unassembled WGS sequence"/>
</dbReference>
<feature type="transmembrane region" description="Helical" evidence="6">
    <location>
        <begin position="7"/>
        <end position="29"/>
    </location>
</feature>
<protein>
    <recommendedName>
        <fullName evidence="6">Probable membrane transporter protein</fullName>
    </recommendedName>
</protein>
<feature type="transmembrane region" description="Helical" evidence="6">
    <location>
        <begin position="105"/>
        <end position="123"/>
    </location>
</feature>
<organism evidence="7 8">
    <name type="scientific">Lentibacillus kapialis</name>
    <dbReference type="NCBI Taxonomy" id="340214"/>
    <lineage>
        <taxon>Bacteria</taxon>
        <taxon>Bacillati</taxon>
        <taxon>Bacillota</taxon>
        <taxon>Bacilli</taxon>
        <taxon>Bacillales</taxon>
        <taxon>Bacillaceae</taxon>
        <taxon>Lentibacillus</taxon>
    </lineage>
</organism>
<name>A0A917UWA0_9BACI</name>
<comment type="similarity">
    <text evidence="2 6">Belongs to the 4-toluene sulfonate uptake permease (TSUP) (TC 2.A.102) family.</text>
</comment>
<keyword evidence="6" id="KW-1003">Cell membrane</keyword>
<evidence type="ECO:0000313" key="7">
    <source>
        <dbReference type="EMBL" id="GGJ89962.1"/>
    </source>
</evidence>
<evidence type="ECO:0000256" key="4">
    <source>
        <dbReference type="ARBA" id="ARBA00022989"/>
    </source>
</evidence>
<dbReference type="InterPro" id="IPR051598">
    <property type="entry name" value="TSUP/Inactive_protease-like"/>
</dbReference>
<comment type="caution">
    <text evidence="7">The sequence shown here is derived from an EMBL/GenBank/DDBJ whole genome shotgun (WGS) entry which is preliminary data.</text>
</comment>
<reference evidence="7" key="1">
    <citation type="journal article" date="2014" name="Int. J. Syst. Evol. Microbiol.">
        <title>Complete genome sequence of Corynebacterium casei LMG S-19264T (=DSM 44701T), isolated from a smear-ripened cheese.</title>
        <authorList>
            <consortium name="US DOE Joint Genome Institute (JGI-PGF)"/>
            <person name="Walter F."/>
            <person name="Albersmeier A."/>
            <person name="Kalinowski J."/>
            <person name="Ruckert C."/>
        </authorList>
    </citation>
    <scope>NUCLEOTIDE SEQUENCE</scope>
    <source>
        <strain evidence="7">JCM 12580</strain>
    </source>
</reference>
<proteinExistence type="inferred from homology"/>
<dbReference type="Pfam" id="PF01925">
    <property type="entry name" value="TauE"/>
    <property type="match status" value="1"/>
</dbReference>
<feature type="transmembrane region" description="Helical" evidence="6">
    <location>
        <begin position="171"/>
        <end position="193"/>
    </location>
</feature>
<dbReference type="PANTHER" id="PTHR43701:SF2">
    <property type="entry name" value="MEMBRANE TRANSPORTER PROTEIN YJNA-RELATED"/>
    <property type="match status" value="1"/>
</dbReference>
<keyword evidence="5 6" id="KW-0472">Membrane</keyword>
<dbReference type="InterPro" id="IPR002781">
    <property type="entry name" value="TM_pro_TauE-like"/>
</dbReference>
<gene>
    <name evidence="7" type="ORF">GCM10007063_10760</name>
</gene>
<evidence type="ECO:0000256" key="2">
    <source>
        <dbReference type="ARBA" id="ARBA00009142"/>
    </source>
</evidence>
<reference evidence="7" key="2">
    <citation type="submission" date="2020-09" db="EMBL/GenBank/DDBJ databases">
        <authorList>
            <person name="Sun Q."/>
            <person name="Ohkuma M."/>
        </authorList>
    </citation>
    <scope>NUCLEOTIDE SEQUENCE</scope>
    <source>
        <strain evidence="7">JCM 12580</strain>
    </source>
</reference>
<accession>A0A917UWA0</accession>
<evidence type="ECO:0000313" key="8">
    <source>
        <dbReference type="Proteomes" id="UP000658382"/>
    </source>
</evidence>
<keyword evidence="3 6" id="KW-0812">Transmembrane</keyword>
<keyword evidence="8" id="KW-1185">Reference proteome</keyword>
<feature type="transmembrane region" description="Helical" evidence="6">
    <location>
        <begin position="81"/>
        <end position="99"/>
    </location>
</feature>
<sequence>MVYVISVLIALMAAFIGSLVGLGGGVILIPSMLFLHYYSDAFAWATPQVIVGISLITMVFTAFSSAAAYYRNNRINIRIGLLFLTGSIPGGIIGSWLNQFINTDYFSLYFGLLMIAMSFLFLMKRKEPVKDSSSRQKTPFLSIFLISLIIGIISGLFGIGGGSIIVPAMILLLGFSVHTAAATSMFVIFFISIMSAGTHIILGHVVWEYVIFFIAGAWIGGTLGAKVNQLVKSNILEWILRLLLIIIGIRLIIEGLL</sequence>
<dbReference type="AlphaFoldDB" id="A0A917UWA0"/>
<evidence type="ECO:0000256" key="5">
    <source>
        <dbReference type="ARBA" id="ARBA00023136"/>
    </source>
</evidence>
<evidence type="ECO:0000256" key="3">
    <source>
        <dbReference type="ARBA" id="ARBA00022692"/>
    </source>
</evidence>
<evidence type="ECO:0000256" key="6">
    <source>
        <dbReference type="RuleBase" id="RU363041"/>
    </source>
</evidence>
<dbReference type="GO" id="GO:0005886">
    <property type="term" value="C:plasma membrane"/>
    <property type="evidence" value="ECO:0007669"/>
    <property type="project" value="UniProtKB-SubCell"/>
</dbReference>
<comment type="subcellular location">
    <subcellularLocation>
        <location evidence="6">Cell membrane</location>
        <topology evidence="6">Multi-pass membrane protein</topology>
    </subcellularLocation>
    <subcellularLocation>
        <location evidence="1">Membrane</location>
        <topology evidence="1">Multi-pass membrane protein</topology>
    </subcellularLocation>
</comment>
<feature type="transmembrane region" description="Helical" evidence="6">
    <location>
        <begin position="143"/>
        <end position="165"/>
    </location>
</feature>
<dbReference type="EMBL" id="BMNQ01000009">
    <property type="protein sequence ID" value="GGJ89962.1"/>
    <property type="molecule type" value="Genomic_DNA"/>
</dbReference>